<dbReference type="Proteomes" id="UP000030140">
    <property type="component" value="Unassembled WGS sequence"/>
</dbReference>
<keyword evidence="4" id="KW-1185">Reference proteome</keyword>
<organism evidence="3 4">
    <name type="scientific">Dokdonia donghaensis DSW-1</name>
    <dbReference type="NCBI Taxonomy" id="1300343"/>
    <lineage>
        <taxon>Bacteria</taxon>
        <taxon>Pseudomonadati</taxon>
        <taxon>Bacteroidota</taxon>
        <taxon>Flavobacteriia</taxon>
        <taxon>Flavobacteriales</taxon>
        <taxon>Flavobacteriaceae</taxon>
        <taxon>Dokdonia</taxon>
    </lineage>
</organism>
<dbReference type="EMBL" id="JSAQ01000001">
    <property type="protein sequence ID" value="KGO05547.1"/>
    <property type="molecule type" value="Genomic_DNA"/>
</dbReference>
<dbReference type="Gene3D" id="3.40.630.30">
    <property type="match status" value="1"/>
</dbReference>
<dbReference type="PROSITE" id="PS51186">
    <property type="entry name" value="GNAT"/>
    <property type="match status" value="1"/>
</dbReference>
<dbReference type="InterPro" id="IPR000182">
    <property type="entry name" value="GNAT_dom"/>
</dbReference>
<keyword evidence="1 3" id="KW-0808">Transferase</keyword>
<proteinExistence type="predicted"/>
<accession>A0A0A2GQR1</accession>
<feature type="domain" description="N-acetyltransferase" evidence="2">
    <location>
        <begin position="3"/>
        <end position="155"/>
    </location>
</feature>
<dbReference type="InterPro" id="IPR016181">
    <property type="entry name" value="Acyl_CoA_acyltransferase"/>
</dbReference>
<dbReference type="PANTHER" id="PTHR13947:SF37">
    <property type="entry name" value="LD18367P"/>
    <property type="match status" value="1"/>
</dbReference>
<dbReference type="GO" id="GO:0008080">
    <property type="term" value="F:N-acetyltransferase activity"/>
    <property type="evidence" value="ECO:0007669"/>
    <property type="project" value="InterPro"/>
</dbReference>
<protein>
    <submittedName>
        <fullName evidence="3">GNAT family acetyltransferase</fullName>
    </submittedName>
</protein>
<dbReference type="PANTHER" id="PTHR13947">
    <property type="entry name" value="GNAT FAMILY N-ACETYLTRANSFERASE"/>
    <property type="match status" value="1"/>
</dbReference>
<reference evidence="3 4" key="1">
    <citation type="submission" date="2014-10" db="EMBL/GenBank/DDBJ databases">
        <title>Draft genome sequence of the proteorhodopsin-containing marine bacterium Dokdonia donghaensis.</title>
        <authorList>
            <person name="Gomez-Consarnau L."/>
            <person name="Gonzalez J.M."/>
            <person name="Riedel T."/>
            <person name="Jaenicke S."/>
            <person name="Wagner-Doebler I."/>
            <person name="Fuhrman J.A."/>
        </authorList>
    </citation>
    <scope>NUCLEOTIDE SEQUENCE [LARGE SCALE GENOMIC DNA]</scope>
    <source>
        <strain evidence="3 4">DSW-1</strain>
    </source>
</reference>
<dbReference type="SUPFAM" id="SSF55729">
    <property type="entry name" value="Acyl-CoA N-acyltransferases (Nat)"/>
    <property type="match status" value="1"/>
</dbReference>
<evidence type="ECO:0000259" key="2">
    <source>
        <dbReference type="PROSITE" id="PS51186"/>
    </source>
</evidence>
<evidence type="ECO:0000256" key="1">
    <source>
        <dbReference type="ARBA" id="ARBA00022679"/>
    </source>
</evidence>
<evidence type="ECO:0000313" key="3">
    <source>
        <dbReference type="EMBL" id="KGO05547.1"/>
    </source>
</evidence>
<gene>
    <name evidence="3" type="ORF">NV36_00915</name>
</gene>
<evidence type="ECO:0000313" key="4">
    <source>
        <dbReference type="Proteomes" id="UP000030140"/>
    </source>
</evidence>
<sequence length="157" mass="18100">MIVDIIPYNTKHKDAFKHLNIEWLETYFYVEPYDLEVLSKPETYIINKGGYIFFAQHNDEIVGTVALMPTQINSVLELTKMAVSPEARGLGIGQKLIEHCIAFAKAENLSKLILYSNTILENAIHIYKKWGFIEIPVEENASYERANIKMEKIINHK</sequence>
<dbReference type="Pfam" id="PF00583">
    <property type="entry name" value="Acetyltransf_1"/>
    <property type="match status" value="1"/>
</dbReference>
<dbReference type="CDD" id="cd04301">
    <property type="entry name" value="NAT_SF"/>
    <property type="match status" value="1"/>
</dbReference>
<dbReference type="AlphaFoldDB" id="A0A0A2GQR1"/>
<comment type="caution">
    <text evidence="3">The sequence shown here is derived from an EMBL/GenBank/DDBJ whole genome shotgun (WGS) entry which is preliminary data.</text>
</comment>
<dbReference type="InterPro" id="IPR050769">
    <property type="entry name" value="NAT_camello-type"/>
</dbReference>
<name>A0A0A2GQR1_9FLAO</name>